<dbReference type="InterPro" id="IPR005804">
    <property type="entry name" value="FA_desaturase_dom"/>
</dbReference>
<sequence>MVDVKTYEERLASPFEPPLLKFSDIQAVVPSHLRRKSFGWTMLHVIRCSTFSWVFYVLASQIDSSDILHDVPGLRWLAWMAYWFWQSVAWAGLFTLAHEAGHDNVSENKFLNYSVGYILHCFLLAPHFSWRATHNAHHKYTNSMEHDENWVPRTREDLNLPSEGKATKIDYEDMFGDTPLYILGRLVLQQILGWPAYLIDNTLGNRSYPHWTNHFSPYSVLFKPKERLLIAMSDVGVLYMALHLWRWTQVVGVTSFLKLYLIPWLLSNHWLVMLTFLHHSDPSIPHYRAGEWSWLRGGLATVDRPLLGWVGRVFLHNVSHDHVAHHLFPHIPFYNLPKVTAAIKPVLKDNYNYDDTNTFFALWRSFKNCMFVEDTGGILFYKDRTGKTRREVGSQSTRSAVGEPVVGDTM</sequence>
<dbReference type="InterPro" id="IPR012171">
    <property type="entry name" value="Fatty_acid_desaturase"/>
</dbReference>
<dbReference type="OrthoDB" id="1461976at2759"/>
<evidence type="ECO:0000313" key="5">
    <source>
        <dbReference type="Proteomes" id="UP000308730"/>
    </source>
</evidence>
<proteinExistence type="predicted"/>
<dbReference type="PANTHER" id="PTHR32100">
    <property type="entry name" value="OMEGA-6 FATTY ACID DESATURASE, CHLOROPLASTIC"/>
    <property type="match status" value="1"/>
</dbReference>
<name>A0A4S4M2R4_9APHY</name>
<accession>A0A4S4M2R4</accession>
<feature type="region of interest" description="Disordered" evidence="1">
    <location>
        <begin position="390"/>
        <end position="410"/>
    </location>
</feature>
<dbReference type="Pfam" id="PF00487">
    <property type="entry name" value="FA_desaturase"/>
    <property type="match status" value="1"/>
</dbReference>
<evidence type="ECO:0000259" key="3">
    <source>
        <dbReference type="Pfam" id="PF00487"/>
    </source>
</evidence>
<feature type="transmembrane region" description="Helical" evidence="2">
    <location>
        <begin position="79"/>
        <end position="98"/>
    </location>
</feature>
<organism evidence="4 5">
    <name type="scientific">Antrodiella citrinella</name>
    <dbReference type="NCBI Taxonomy" id="2447956"/>
    <lineage>
        <taxon>Eukaryota</taxon>
        <taxon>Fungi</taxon>
        <taxon>Dikarya</taxon>
        <taxon>Basidiomycota</taxon>
        <taxon>Agaricomycotina</taxon>
        <taxon>Agaricomycetes</taxon>
        <taxon>Polyporales</taxon>
        <taxon>Steccherinaceae</taxon>
        <taxon>Antrodiella</taxon>
    </lineage>
</organism>
<dbReference type="EMBL" id="SGPM01000540">
    <property type="protein sequence ID" value="THH19426.1"/>
    <property type="molecule type" value="Genomic_DNA"/>
</dbReference>
<feature type="transmembrane region" description="Helical" evidence="2">
    <location>
        <begin position="38"/>
        <end position="58"/>
    </location>
</feature>
<keyword evidence="5" id="KW-1185">Reference proteome</keyword>
<evidence type="ECO:0000256" key="2">
    <source>
        <dbReference type="SAM" id="Phobius"/>
    </source>
</evidence>
<dbReference type="GO" id="GO:0006629">
    <property type="term" value="P:lipid metabolic process"/>
    <property type="evidence" value="ECO:0007669"/>
    <property type="project" value="InterPro"/>
</dbReference>
<keyword evidence="2" id="KW-0812">Transmembrane</keyword>
<feature type="domain" description="Fatty acid desaturase" evidence="3">
    <location>
        <begin position="78"/>
        <end position="351"/>
    </location>
</feature>
<dbReference type="CDD" id="cd03507">
    <property type="entry name" value="Delta12-FADS-like"/>
    <property type="match status" value="1"/>
</dbReference>
<evidence type="ECO:0000313" key="4">
    <source>
        <dbReference type="EMBL" id="THH19426.1"/>
    </source>
</evidence>
<dbReference type="AlphaFoldDB" id="A0A4S4M2R4"/>
<comment type="caution">
    <text evidence="4">The sequence shown here is derived from an EMBL/GenBank/DDBJ whole genome shotgun (WGS) entry which is preliminary data.</text>
</comment>
<protein>
    <recommendedName>
        <fullName evidence="3">Fatty acid desaturase domain-containing protein</fullName>
    </recommendedName>
</protein>
<keyword evidence="2" id="KW-0472">Membrane</keyword>
<dbReference type="Proteomes" id="UP000308730">
    <property type="component" value="Unassembled WGS sequence"/>
</dbReference>
<keyword evidence="2" id="KW-1133">Transmembrane helix</keyword>
<gene>
    <name evidence="4" type="ORF">EUX98_g8782</name>
</gene>
<evidence type="ECO:0000256" key="1">
    <source>
        <dbReference type="SAM" id="MobiDB-lite"/>
    </source>
</evidence>
<reference evidence="4 5" key="1">
    <citation type="submission" date="2019-02" db="EMBL/GenBank/DDBJ databases">
        <title>Genome sequencing of the rare red list fungi Antrodiella citrinella (Flaviporus citrinellus).</title>
        <authorList>
            <person name="Buettner E."/>
            <person name="Kellner H."/>
        </authorList>
    </citation>
    <scope>NUCLEOTIDE SEQUENCE [LARGE SCALE GENOMIC DNA]</scope>
    <source>
        <strain evidence="4 5">DSM 108506</strain>
    </source>
</reference>
<feature type="transmembrane region" description="Helical" evidence="2">
    <location>
        <begin position="110"/>
        <end position="130"/>
    </location>
</feature>
<dbReference type="GO" id="GO:0016491">
    <property type="term" value="F:oxidoreductase activity"/>
    <property type="evidence" value="ECO:0007669"/>
    <property type="project" value="InterPro"/>
</dbReference>